<reference evidence="1" key="1">
    <citation type="submission" date="2023-08" db="EMBL/GenBank/DDBJ databases">
        <title>A de novo genome assembly of Solanum verrucosum Schlechtendal, a Mexican diploid species geographically isolated from the other diploid A-genome species in potato relatives.</title>
        <authorList>
            <person name="Hosaka K."/>
        </authorList>
    </citation>
    <scope>NUCLEOTIDE SEQUENCE</scope>
    <source>
        <tissue evidence="1">Young leaves</tissue>
    </source>
</reference>
<gene>
    <name evidence="1" type="ORF">MTR67_050600</name>
</gene>
<dbReference type="PANTHER" id="PTHR11439">
    <property type="entry name" value="GAG-POL-RELATED RETROTRANSPOSON"/>
    <property type="match status" value="1"/>
</dbReference>
<proteinExistence type="predicted"/>
<organism evidence="1 2">
    <name type="scientific">Solanum verrucosum</name>
    <dbReference type="NCBI Taxonomy" id="315347"/>
    <lineage>
        <taxon>Eukaryota</taxon>
        <taxon>Viridiplantae</taxon>
        <taxon>Streptophyta</taxon>
        <taxon>Embryophyta</taxon>
        <taxon>Tracheophyta</taxon>
        <taxon>Spermatophyta</taxon>
        <taxon>Magnoliopsida</taxon>
        <taxon>eudicotyledons</taxon>
        <taxon>Gunneridae</taxon>
        <taxon>Pentapetalae</taxon>
        <taxon>asterids</taxon>
        <taxon>lamiids</taxon>
        <taxon>Solanales</taxon>
        <taxon>Solanaceae</taxon>
        <taxon>Solanoideae</taxon>
        <taxon>Solaneae</taxon>
        <taxon>Solanum</taxon>
    </lineage>
</organism>
<dbReference type="AlphaFoldDB" id="A0AAF1A1P6"/>
<evidence type="ECO:0000313" key="1">
    <source>
        <dbReference type="EMBL" id="WMV57215.1"/>
    </source>
</evidence>
<accession>A0AAF1A1P6</accession>
<evidence type="ECO:0008006" key="3">
    <source>
        <dbReference type="Google" id="ProtNLM"/>
    </source>
</evidence>
<keyword evidence="2" id="KW-1185">Reference proteome</keyword>
<dbReference type="PANTHER" id="PTHR11439:SF467">
    <property type="entry name" value="INTEGRASE CATALYTIC DOMAIN-CONTAINING PROTEIN"/>
    <property type="match status" value="1"/>
</dbReference>
<protein>
    <recommendedName>
        <fullName evidence="3">Reverse transcriptase Ty1/copia-type domain-containing protein</fullName>
    </recommendedName>
</protein>
<sequence>MRFSLRNLGKLNYFLGIEATWRSDGLLLHQSKYIHDLLERSNMLTCNDISTPMCPSNKLHNGDNTQFLDESLYRSIVGGLQYLTFTRPDISFSVNKVCQFMHSPTEKHWAAVKRIL</sequence>
<name>A0AAF1A1P6_SOLVR</name>
<dbReference type="EMBL" id="CP133623">
    <property type="protein sequence ID" value="WMV57215.1"/>
    <property type="molecule type" value="Genomic_DNA"/>
</dbReference>
<dbReference type="Proteomes" id="UP001234989">
    <property type="component" value="Chromosome 12"/>
</dbReference>
<evidence type="ECO:0000313" key="2">
    <source>
        <dbReference type="Proteomes" id="UP001234989"/>
    </source>
</evidence>